<name>A0A1L9SAN6_9EURO</name>
<sequence length="237" mass="26495">MMRGGFFSLLVGVLLLSHVRAVPVRLGSPQQYALTTPAGSSSAPIWHGAVVKGANEHWQFDSVPTQSENEASRVEIADEERPINTLKLLRMSEEAFTPSSPVQTDAATGTAESDTARTSRERSLDLHGSRYGRFLKRTTTSTGLPRAVDAETDFFTDLSHLIDNHGPEIVALCLFVLLPITFLLVEMAERVWRHYTPEQFPQRGRGPVRLCGTERQLKALANCEREKIAAKQWRRKR</sequence>
<keyword evidence="2" id="KW-1133">Transmembrane helix</keyword>
<feature type="signal peptide" evidence="3">
    <location>
        <begin position="1"/>
        <end position="21"/>
    </location>
</feature>
<proteinExistence type="predicted"/>
<feature type="region of interest" description="Disordered" evidence="1">
    <location>
        <begin position="95"/>
        <end position="123"/>
    </location>
</feature>
<keyword evidence="5" id="KW-1185">Reference proteome</keyword>
<feature type="chain" id="PRO_5012228394" description="Transmembrane protein" evidence="3">
    <location>
        <begin position="22"/>
        <end position="237"/>
    </location>
</feature>
<organism evidence="4 5">
    <name type="scientific">Penicilliopsis zonata CBS 506.65</name>
    <dbReference type="NCBI Taxonomy" id="1073090"/>
    <lineage>
        <taxon>Eukaryota</taxon>
        <taxon>Fungi</taxon>
        <taxon>Dikarya</taxon>
        <taxon>Ascomycota</taxon>
        <taxon>Pezizomycotina</taxon>
        <taxon>Eurotiomycetes</taxon>
        <taxon>Eurotiomycetidae</taxon>
        <taxon>Eurotiales</taxon>
        <taxon>Aspergillaceae</taxon>
        <taxon>Penicilliopsis</taxon>
    </lineage>
</organism>
<evidence type="ECO:0000256" key="2">
    <source>
        <dbReference type="SAM" id="Phobius"/>
    </source>
</evidence>
<reference evidence="5" key="1">
    <citation type="journal article" date="2017" name="Genome Biol.">
        <title>Comparative genomics reveals high biological diversity and specific adaptations in the industrially and medically important fungal genus Aspergillus.</title>
        <authorList>
            <person name="de Vries R.P."/>
            <person name="Riley R."/>
            <person name="Wiebenga A."/>
            <person name="Aguilar-Osorio G."/>
            <person name="Amillis S."/>
            <person name="Uchima C.A."/>
            <person name="Anderluh G."/>
            <person name="Asadollahi M."/>
            <person name="Askin M."/>
            <person name="Barry K."/>
            <person name="Battaglia E."/>
            <person name="Bayram O."/>
            <person name="Benocci T."/>
            <person name="Braus-Stromeyer S.A."/>
            <person name="Caldana C."/>
            <person name="Canovas D."/>
            <person name="Cerqueira G.C."/>
            <person name="Chen F."/>
            <person name="Chen W."/>
            <person name="Choi C."/>
            <person name="Clum A."/>
            <person name="Dos Santos R.A."/>
            <person name="Damasio A.R."/>
            <person name="Diallinas G."/>
            <person name="Emri T."/>
            <person name="Fekete E."/>
            <person name="Flipphi M."/>
            <person name="Freyberg S."/>
            <person name="Gallo A."/>
            <person name="Gournas C."/>
            <person name="Habgood R."/>
            <person name="Hainaut M."/>
            <person name="Harispe M.L."/>
            <person name="Henrissat B."/>
            <person name="Hilden K.S."/>
            <person name="Hope R."/>
            <person name="Hossain A."/>
            <person name="Karabika E."/>
            <person name="Karaffa L."/>
            <person name="Karanyi Z."/>
            <person name="Krasevec N."/>
            <person name="Kuo A."/>
            <person name="Kusch H."/>
            <person name="LaButti K."/>
            <person name="Lagendijk E.L."/>
            <person name="Lapidus A."/>
            <person name="Levasseur A."/>
            <person name="Lindquist E."/>
            <person name="Lipzen A."/>
            <person name="Logrieco A.F."/>
            <person name="MacCabe A."/>
            <person name="Maekelae M.R."/>
            <person name="Malavazi I."/>
            <person name="Melin P."/>
            <person name="Meyer V."/>
            <person name="Mielnichuk N."/>
            <person name="Miskei M."/>
            <person name="Molnar A.P."/>
            <person name="Mule G."/>
            <person name="Ngan C.Y."/>
            <person name="Orejas M."/>
            <person name="Orosz E."/>
            <person name="Ouedraogo J.P."/>
            <person name="Overkamp K.M."/>
            <person name="Park H.-S."/>
            <person name="Perrone G."/>
            <person name="Piumi F."/>
            <person name="Punt P.J."/>
            <person name="Ram A.F."/>
            <person name="Ramon A."/>
            <person name="Rauscher S."/>
            <person name="Record E."/>
            <person name="Riano-Pachon D.M."/>
            <person name="Robert V."/>
            <person name="Roehrig J."/>
            <person name="Ruller R."/>
            <person name="Salamov A."/>
            <person name="Salih N.S."/>
            <person name="Samson R.A."/>
            <person name="Sandor E."/>
            <person name="Sanguinetti M."/>
            <person name="Schuetze T."/>
            <person name="Sepcic K."/>
            <person name="Shelest E."/>
            <person name="Sherlock G."/>
            <person name="Sophianopoulou V."/>
            <person name="Squina F.M."/>
            <person name="Sun H."/>
            <person name="Susca A."/>
            <person name="Todd R.B."/>
            <person name="Tsang A."/>
            <person name="Unkles S.E."/>
            <person name="van de Wiele N."/>
            <person name="van Rossen-Uffink D."/>
            <person name="Oliveira J.V."/>
            <person name="Vesth T.C."/>
            <person name="Visser J."/>
            <person name="Yu J.-H."/>
            <person name="Zhou M."/>
            <person name="Andersen M.R."/>
            <person name="Archer D.B."/>
            <person name="Baker S.E."/>
            <person name="Benoit I."/>
            <person name="Brakhage A.A."/>
            <person name="Braus G.H."/>
            <person name="Fischer R."/>
            <person name="Frisvad J.C."/>
            <person name="Goldman G.H."/>
            <person name="Houbraken J."/>
            <person name="Oakley B."/>
            <person name="Pocsi I."/>
            <person name="Scazzocchio C."/>
            <person name="Seiboth B."/>
            <person name="vanKuyk P.A."/>
            <person name="Wortman J."/>
            <person name="Dyer P.S."/>
            <person name="Grigoriev I.V."/>
        </authorList>
    </citation>
    <scope>NUCLEOTIDE SEQUENCE [LARGE SCALE GENOMIC DNA]</scope>
    <source>
        <strain evidence="5">CBS 506.65</strain>
    </source>
</reference>
<evidence type="ECO:0000256" key="3">
    <source>
        <dbReference type="SAM" id="SignalP"/>
    </source>
</evidence>
<dbReference type="EMBL" id="KV878348">
    <property type="protein sequence ID" value="OJJ44224.1"/>
    <property type="molecule type" value="Genomic_DNA"/>
</dbReference>
<evidence type="ECO:0000256" key="1">
    <source>
        <dbReference type="SAM" id="MobiDB-lite"/>
    </source>
</evidence>
<evidence type="ECO:0008006" key="6">
    <source>
        <dbReference type="Google" id="ProtNLM"/>
    </source>
</evidence>
<protein>
    <recommendedName>
        <fullName evidence="6">Transmembrane protein</fullName>
    </recommendedName>
</protein>
<dbReference type="GeneID" id="34610149"/>
<keyword evidence="2" id="KW-0812">Transmembrane</keyword>
<dbReference type="AlphaFoldDB" id="A0A1L9SAN6"/>
<gene>
    <name evidence="4" type="ORF">ASPZODRAFT_135014</name>
</gene>
<feature type="compositionally biased region" description="Basic and acidic residues" evidence="1">
    <location>
        <begin position="114"/>
        <end position="123"/>
    </location>
</feature>
<dbReference type="OrthoDB" id="4223058at2759"/>
<feature type="transmembrane region" description="Helical" evidence="2">
    <location>
        <begin position="169"/>
        <end position="185"/>
    </location>
</feature>
<dbReference type="VEuPathDB" id="FungiDB:ASPZODRAFT_135014"/>
<dbReference type="RefSeq" id="XP_022578734.1">
    <property type="nucleotide sequence ID" value="XM_022723684.1"/>
</dbReference>
<feature type="compositionally biased region" description="Polar residues" evidence="1">
    <location>
        <begin position="97"/>
        <end position="113"/>
    </location>
</feature>
<evidence type="ECO:0000313" key="5">
    <source>
        <dbReference type="Proteomes" id="UP000184188"/>
    </source>
</evidence>
<dbReference type="Proteomes" id="UP000184188">
    <property type="component" value="Unassembled WGS sequence"/>
</dbReference>
<evidence type="ECO:0000313" key="4">
    <source>
        <dbReference type="EMBL" id="OJJ44224.1"/>
    </source>
</evidence>
<keyword evidence="2" id="KW-0472">Membrane</keyword>
<keyword evidence="3" id="KW-0732">Signal</keyword>
<accession>A0A1L9SAN6</accession>